<dbReference type="AlphaFoldDB" id="Q0RJL3"/>
<dbReference type="EMBL" id="CT573213">
    <property type="protein sequence ID" value="CAJ62299.1"/>
    <property type="molecule type" value="Genomic_DNA"/>
</dbReference>
<gene>
    <name evidence="1" type="ordered locus">FRAAL3656</name>
</gene>
<name>Q0RJL3_FRAAA</name>
<dbReference type="Proteomes" id="UP000000657">
    <property type="component" value="Chromosome"/>
</dbReference>
<evidence type="ECO:0000313" key="2">
    <source>
        <dbReference type="Proteomes" id="UP000000657"/>
    </source>
</evidence>
<accession>Q0RJL3</accession>
<keyword evidence="2" id="KW-1185">Reference proteome</keyword>
<protein>
    <submittedName>
        <fullName evidence="1">Glucosidase</fullName>
    </submittedName>
</protein>
<reference evidence="1 2" key="1">
    <citation type="journal article" date="2007" name="Genome Res.">
        <title>Genome characteristics of facultatively symbiotic Frankia sp. strains reflect host range and host plant biogeography.</title>
        <authorList>
            <person name="Normand P."/>
            <person name="Lapierre P."/>
            <person name="Tisa L.S."/>
            <person name="Gogarten J.P."/>
            <person name="Alloisio N."/>
            <person name="Bagnarol E."/>
            <person name="Bassi C.A."/>
            <person name="Berry A.M."/>
            <person name="Bickhart D.M."/>
            <person name="Choisne N."/>
            <person name="Couloux A."/>
            <person name="Cournoyer B."/>
            <person name="Cruveiller S."/>
            <person name="Daubin V."/>
            <person name="Demange N."/>
            <person name="Francino M.P."/>
            <person name="Goltsman E."/>
            <person name="Huang Y."/>
            <person name="Kopp O.R."/>
            <person name="Labarre L."/>
            <person name="Lapidus A."/>
            <person name="Lavire C."/>
            <person name="Marechal J."/>
            <person name="Martinez M."/>
            <person name="Mastronunzio J.E."/>
            <person name="Mullin B.C."/>
            <person name="Niemann J."/>
            <person name="Pujic P."/>
            <person name="Rawnsley T."/>
            <person name="Rouy Z."/>
            <person name="Schenowitz C."/>
            <person name="Sellstedt A."/>
            <person name="Tavares F."/>
            <person name="Tomkins J.P."/>
            <person name="Vallenet D."/>
            <person name="Valverde C."/>
            <person name="Wall L.G."/>
            <person name="Wang Y."/>
            <person name="Medigue C."/>
            <person name="Benson D.R."/>
        </authorList>
    </citation>
    <scope>NUCLEOTIDE SEQUENCE [LARGE SCALE GENOMIC DNA]</scope>
    <source>
        <strain evidence="2">DSM 45986 / CECT 9034 / ACN14a</strain>
    </source>
</reference>
<sequence>MRVKRLAVSLAALFLTLAATLVGSAGTASAIVPVSTPSCKNNPSFPGDSGVIRLGETAQGTFVWTGAMTPVSREPGFYKISVYGGKRVLDGKNAHYPYFPHGSLPAKLAFPGRRMSISVTLTSDSGSVYHSVQNGCVM</sequence>
<organism evidence="1 2">
    <name type="scientific">Frankia alni (strain DSM 45986 / CECT 9034 / ACN14a)</name>
    <dbReference type="NCBI Taxonomy" id="326424"/>
    <lineage>
        <taxon>Bacteria</taxon>
        <taxon>Bacillati</taxon>
        <taxon>Actinomycetota</taxon>
        <taxon>Actinomycetes</taxon>
        <taxon>Frankiales</taxon>
        <taxon>Frankiaceae</taxon>
        <taxon>Frankia</taxon>
    </lineage>
</organism>
<dbReference type="HOGENOM" id="CLU_1852239_0_0_11"/>
<proteinExistence type="predicted"/>
<dbReference type="KEGG" id="fal:FRAAL3656"/>
<evidence type="ECO:0000313" key="1">
    <source>
        <dbReference type="EMBL" id="CAJ62299.1"/>
    </source>
</evidence>